<sequence length="760" mass="83756">MRPVAEAEKHWRQLDDFHSLTDLKIHVSSHKEPQITASLRSVCWKIFLLFKTLDRSSWPNHLADSRRTYDSLRSHYLRAIEHPDELESSVDPLSDNDESPWSALRADEGLRAEIFQDIERCMPDNVYFRQPATQNMMLDILFVWCKMHPSIGYRQGMHEVLAPLLWVVERDAVDVSAKSAVDQTLADMLDSTYIEHDTHTLFALIMQTAKSFFAPADPKSTSKETPMLARSSRIFDTYLPKVDPELHAHLTQLDIVPQIFLLQVIRSPIIASLMRCRRWIRLLFGREFDLDSVFDMWGALFAIDSSLELVDMISIAMLLRIRWELIAAETNEAFALLLRYPEPSAPAYTFIKDALYLRDHLTPQGGAEIITRYGKQAPSIEAEPAASNRAPSPALSFASSRTRQSVGSPKSFLGPQGAGLEAVLQGAAKNVLERGSQWGVGRALRDAVGEVRKNVEAYQNGATSGQTTPRSGGREFRAPGLLNTAAANHRPGLDRTHSANALKEIAELERRNKNLGKMLESAVAELWEHHREQTENQKPKDEEHSNKAAMETLSLAIAKVHLVQAYLEDSSIPLPVDESTDQAATANAAASLAPPSPVPPEPTVVAPPTASSTVSTSAPIATETSQKPSSLTPQASPPTSKPPSAKTPATSRLAPRSRPQLTSSNFSWMLGEESASSNFASGTAHSTFASDEKRRMKGKGFLFGDEDEDDSSAKETKGKRGSLSGKVATKGAKAKGKHVPDVEVEEEVINLEDVGRRGVI</sequence>
<gene>
    <name evidence="1" type="ORF">BU25DRAFT_490752</name>
</gene>
<comment type="caution">
    <text evidence="1">The sequence shown here is derived from an EMBL/GenBank/DDBJ whole genome shotgun (WGS) entry which is preliminary data.</text>
</comment>
<evidence type="ECO:0000313" key="1">
    <source>
        <dbReference type="EMBL" id="KAF2628111.1"/>
    </source>
</evidence>
<name>A0ACB6S1U0_9PLEO</name>
<organism evidence="1 2">
    <name type="scientific">Macroventuria anomochaeta</name>
    <dbReference type="NCBI Taxonomy" id="301207"/>
    <lineage>
        <taxon>Eukaryota</taxon>
        <taxon>Fungi</taxon>
        <taxon>Dikarya</taxon>
        <taxon>Ascomycota</taxon>
        <taxon>Pezizomycotina</taxon>
        <taxon>Dothideomycetes</taxon>
        <taxon>Pleosporomycetidae</taxon>
        <taxon>Pleosporales</taxon>
        <taxon>Pleosporineae</taxon>
        <taxon>Didymellaceae</taxon>
        <taxon>Macroventuria</taxon>
    </lineage>
</organism>
<dbReference type="Proteomes" id="UP000799754">
    <property type="component" value="Unassembled WGS sequence"/>
</dbReference>
<dbReference type="EMBL" id="MU006714">
    <property type="protein sequence ID" value="KAF2628111.1"/>
    <property type="molecule type" value="Genomic_DNA"/>
</dbReference>
<evidence type="ECO:0000313" key="2">
    <source>
        <dbReference type="Proteomes" id="UP000799754"/>
    </source>
</evidence>
<keyword evidence="2" id="KW-1185">Reference proteome</keyword>
<reference evidence="1" key="1">
    <citation type="journal article" date="2020" name="Stud. Mycol.">
        <title>101 Dothideomycetes genomes: a test case for predicting lifestyles and emergence of pathogens.</title>
        <authorList>
            <person name="Haridas S."/>
            <person name="Albert R."/>
            <person name="Binder M."/>
            <person name="Bloem J."/>
            <person name="Labutti K."/>
            <person name="Salamov A."/>
            <person name="Andreopoulos B."/>
            <person name="Baker S."/>
            <person name="Barry K."/>
            <person name="Bills G."/>
            <person name="Bluhm B."/>
            <person name="Cannon C."/>
            <person name="Castanera R."/>
            <person name="Culley D."/>
            <person name="Daum C."/>
            <person name="Ezra D."/>
            <person name="Gonzalez J."/>
            <person name="Henrissat B."/>
            <person name="Kuo A."/>
            <person name="Liang C."/>
            <person name="Lipzen A."/>
            <person name="Lutzoni F."/>
            <person name="Magnuson J."/>
            <person name="Mondo S."/>
            <person name="Nolan M."/>
            <person name="Ohm R."/>
            <person name="Pangilinan J."/>
            <person name="Park H.-J."/>
            <person name="Ramirez L."/>
            <person name="Alfaro M."/>
            <person name="Sun H."/>
            <person name="Tritt A."/>
            <person name="Yoshinaga Y."/>
            <person name="Zwiers L.-H."/>
            <person name="Turgeon B."/>
            <person name="Goodwin S."/>
            <person name="Spatafora J."/>
            <person name="Crous P."/>
            <person name="Grigoriev I."/>
        </authorList>
    </citation>
    <scope>NUCLEOTIDE SEQUENCE</scope>
    <source>
        <strain evidence="1">CBS 525.71</strain>
    </source>
</reference>
<accession>A0ACB6S1U0</accession>
<proteinExistence type="predicted"/>
<protein>
    <submittedName>
        <fullName evidence="1">RabGAP/TBC</fullName>
    </submittedName>
</protein>